<proteinExistence type="predicted"/>
<accession>A0A2H3DTJ6</accession>
<gene>
    <name evidence="1" type="ORF">ARMGADRAFT_1080512</name>
</gene>
<dbReference type="EMBL" id="KZ293658">
    <property type="protein sequence ID" value="PBK92427.1"/>
    <property type="molecule type" value="Genomic_DNA"/>
</dbReference>
<organism evidence="1 2">
    <name type="scientific">Armillaria gallica</name>
    <name type="common">Bulbous honey fungus</name>
    <name type="synonym">Armillaria bulbosa</name>
    <dbReference type="NCBI Taxonomy" id="47427"/>
    <lineage>
        <taxon>Eukaryota</taxon>
        <taxon>Fungi</taxon>
        <taxon>Dikarya</taxon>
        <taxon>Basidiomycota</taxon>
        <taxon>Agaricomycotina</taxon>
        <taxon>Agaricomycetes</taxon>
        <taxon>Agaricomycetidae</taxon>
        <taxon>Agaricales</taxon>
        <taxon>Marasmiineae</taxon>
        <taxon>Physalacriaceae</taxon>
        <taxon>Armillaria</taxon>
    </lineage>
</organism>
<reference evidence="2" key="1">
    <citation type="journal article" date="2017" name="Nat. Ecol. Evol.">
        <title>Genome expansion and lineage-specific genetic innovations in the forest pathogenic fungi Armillaria.</title>
        <authorList>
            <person name="Sipos G."/>
            <person name="Prasanna A.N."/>
            <person name="Walter M.C."/>
            <person name="O'Connor E."/>
            <person name="Balint B."/>
            <person name="Krizsan K."/>
            <person name="Kiss B."/>
            <person name="Hess J."/>
            <person name="Varga T."/>
            <person name="Slot J."/>
            <person name="Riley R."/>
            <person name="Boka B."/>
            <person name="Rigling D."/>
            <person name="Barry K."/>
            <person name="Lee J."/>
            <person name="Mihaltcheva S."/>
            <person name="LaButti K."/>
            <person name="Lipzen A."/>
            <person name="Waldron R."/>
            <person name="Moloney N.M."/>
            <person name="Sperisen C."/>
            <person name="Kredics L."/>
            <person name="Vagvoelgyi C."/>
            <person name="Patrignani A."/>
            <person name="Fitzpatrick D."/>
            <person name="Nagy I."/>
            <person name="Doyle S."/>
            <person name="Anderson J.B."/>
            <person name="Grigoriev I.V."/>
            <person name="Gueldener U."/>
            <person name="Muensterkoetter M."/>
            <person name="Nagy L.G."/>
        </authorList>
    </citation>
    <scope>NUCLEOTIDE SEQUENCE [LARGE SCALE GENOMIC DNA]</scope>
    <source>
        <strain evidence="2">Ar21-2</strain>
    </source>
</reference>
<protein>
    <submittedName>
        <fullName evidence="1">Uncharacterized protein</fullName>
    </submittedName>
</protein>
<sequence>MLVRVEKHMKTHRLGEATFHPERWITPDKDDSIADAYIGRAKILKRVGVMKWGMYFIREQSNMLAPKNRQLAAYLPKEGFVIKGNVLVVKVHDFLGAEDIQESEIEGLQDLVISALTKEKLRQSKYGLVIVKT</sequence>
<dbReference type="InParanoid" id="A0A2H3DTJ6"/>
<name>A0A2H3DTJ6_ARMGA</name>
<dbReference type="AlphaFoldDB" id="A0A2H3DTJ6"/>
<keyword evidence="2" id="KW-1185">Reference proteome</keyword>
<dbReference type="Proteomes" id="UP000217790">
    <property type="component" value="Unassembled WGS sequence"/>
</dbReference>
<evidence type="ECO:0000313" key="2">
    <source>
        <dbReference type="Proteomes" id="UP000217790"/>
    </source>
</evidence>
<evidence type="ECO:0000313" key="1">
    <source>
        <dbReference type="EMBL" id="PBK92427.1"/>
    </source>
</evidence>